<evidence type="ECO:0000313" key="8">
    <source>
        <dbReference type="EMBL" id="CBH24377.1"/>
    </source>
</evidence>
<dbReference type="PRINTS" id="PR00069">
    <property type="entry name" value="ALDKETRDTASE"/>
</dbReference>
<evidence type="ECO:0000256" key="4">
    <source>
        <dbReference type="PIRSR" id="PIRSR000097-1"/>
    </source>
</evidence>
<dbReference type="EC" id="1.1.1.21" evidence="8"/>
<dbReference type="AlphaFoldDB" id="D5H8M2"/>
<dbReference type="Proteomes" id="UP000000933">
    <property type="component" value="Chromosome"/>
</dbReference>
<feature type="active site" description="Proton donor" evidence="4">
    <location>
        <position position="69"/>
    </location>
</feature>
<evidence type="ECO:0000256" key="3">
    <source>
        <dbReference type="ARBA" id="ARBA00023002"/>
    </source>
</evidence>
<proteinExistence type="inferred from homology"/>
<evidence type="ECO:0000256" key="1">
    <source>
        <dbReference type="ARBA" id="ARBA00007905"/>
    </source>
</evidence>
<dbReference type="PROSITE" id="PS00798">
    <property type="entry name" value="ALDOKETO_REDUCTASE_1"/>
    <property type="match status" value="1"/>
</dbReference>
<comment type="similarity">
    <text evidence="1">Belongs to the aldo/keto reductase family.</text>
</comment>
<name>D5H8M2_SALRM</name>
<accession>D5H8M2</accession>
<dbReference type="FunFam" id="3.20.20.100:FF:000006">
    <property type="entry name" value="Aldo-keto reductase family 1 member A1"/>
    <property type="match status" value="1"/>
</dbReference>
<dbReference type="Gene3D" id="3.20.20.100">
    <property type="entry name" value="NADP-dependent oxidoreductase domain"/>
    <property type="match status" value="1"/>
</dbReference>
<evidence type="ECO:0000259" key="7">
    <source>
        <dbReference type="Pfam" id="PF00248"/>
    </source>
</evidence>
<dbReference type="HOGENOM" id="CLU_023205_0_0_10"/>
<dbReference type="PIRSF" id="PIRSF000097">
    <property type="entry name" value="AKR"/>
    <property type="match status" value="1"/>
</dbReference>
<evidence type="ECO:0000313" key="9">
    <source>
        <dbReference type="Proteomes" id="UP000000933"/>
    </source>
</evidence>
<keyword evidence="3 8" id="KW-0560">Oxidoreductase</keyword>
<dbReference type="InterPro" id="IPR044496">
    <property type="entry name" value="AKR3G"/>
</dbReference>
<feature type="site" description="Lowers pKa of active site Tyr" evidence="6">
    <location>
        <position position="98"/>
    </location>
</feature>
<dbReference type="InterPro" id="IPR018170">
    <property type="entry name" value="Aldo/ket_reductase_CS"/>
</dbReference>
<evidence type="ECO:0000256" key="6">
    <source>
        <dbReference type="PIRSR" id="PIRSR000097-3"/>
    </source>
</evidence>
<feature type="domain" description="NADP-dependent oxidoreductase" evidence="7">
    <location>
        <begin position="36"/>
        <end position="312"/>
    </location>
</feature>
<dbReference type="CDD" id="cd19123">
    <property type="entry name" value="AKR_AKR3G1"/>
    <property type="match status" value="1"/>
</dbReference>
<evidence type="ECO:0000256" key="5">
    <source>
        <dbReference type="PIRSR" id="PIRSR000097-2"/>
    </source>
</evidence>
<keyword evidence="2" id="KW-0521">NADP</keyword>
<dbReference type="PANTHER" id="PTHR11732">
    <property type="entry name" value="ALDO/KETO REDUCTASE"/>
    <property type="match status" value="1"/>
</dbReference>
<gene>
    <name evidence="8" type="ordered locus">SRM_01456</name>
</gene>
<dbReference type="GO" id="GO:0008106">
    <property type="term" value="F:alcohol dehydrogenase (NADP+) activity"/>
    <property type="evidence" value="ECO:0007669"/>
    <property type="project" value="InterPro"/>
</dbReference>
<feature type="binding site" evidence="5">
    <location>
        <position position="131"/>
    </location>
    <ligand>
        <name>substrate</name>
    </ligand>
</feature>
<dbReference type="KEGG" id="srm:SRM_01456"/>
<dbReference type="PATRIC" id="fig|761659.10.peg.1596"/>
<reference evidence="9" key="2">
    <citation type="submission" date="2010-04" db="EMBL/GenBank/DDBJ databases">
        <title>Genome sequence of Salinibacter ruber M8.</title>
        <authorList>
            <consortium name="Genoscope"/>
        </authorList>
    </citation>
    <scope>NUCLEOTIDE SEQUENCE [LARGE SCALE GENOMIC DNA]</scope>
    <source>
        <strain evidence="9">M8</strain>
    </source>
</reference>
<protein>
    <submittedName>
        <fullName evidence="8">Aldehyde reductase</fullName>
        <ecNumber evidence="8">1.1.1.21</ecNumber>
    </submittedName>
</protein>
<dbReference type="PROSITE" id="PS00062">
    <property type="entry name" value="ALDOKETO_REDUCTASE_2"/>
    <property type="match status" value="1"/>
</dbReference>
<reference evidence="8 9" key="1">
    <citation type="journal article" date="2010" name="ISME J.">
        <title>Fine-scale evolution: genomic, phenotypic and ecological differentiation in two coexisting Salinibacter ruber strains.</title>
        <authorList>
            <person name="Pena A."/>
            <person name="Teeling H."/>
            <person name="Huerta-Cepas J."/>
            <person name="Santos F."/>
            <person name="Yarza P."/>
            <person name="Brito-Echeverria J."/>
            <person name="Lucio M."/>
            <person name="Schmitt-Kopplin P."/>
            <person name="Meseguer I."/>
            <person name="Schenowitz C."/>
            <person name="Dossat C."/>
            <person name="Barbe V."/>
            <person name="Dopazo J."/>
            <person name="Rossello-Mora R."/>
            <person name="Schuler M."/>
            <person name="Glockner F.O."/>
            <person name="Amann R."/>
            <person name="Gabaldon T."/>
            <person name="Anton J."/>
        </authorList>
    </citation>
    <scope>NUCLEOTIDE SEQUENCE [LARGE SCALE GENOMIC DNA]</scope>
    <source>
        <strain evidence="8 9">M8</strain>
    </source>
</reference>
<dbReference type="SUPFAM" id="SSF51430">
    <property type="entry name" value="NAD(P)-linked oxidoreductase"/>
    <property type="match status" value="1"/>
</dbReference>
<dbReference type="Pfam" id="PF00248">
    <property type="entry name" value="Aldo_ket_red"/>
    <property type="match status" value="1"/>
</dbReference>
<dbReference type="EMBL" id="FP565814">
    <property type="protein sequence ID" value="CBH24377.1"/>
    <property type="molecule type" value="Genomic_DNA"/>
</dbReference>
<dbReference type="InterPro" id="IPR036812">
    <property type="entry name" value="NAD(P)_OxRdtase_dom_sf"/>
</dbReference>
<dbReference type="InterPro" id="IPR020471">
    <property type="entry name" value="AKR"/>
</dbReference>
<organism evidence="8 9">
    <name type="scientific">Salinibacter ruber (strain M8)</name>
    <dbReference type="NCBI Taxonomy" id="761659"/>
    <lineage>
        <taxon>Bacteria</taxon>
        <taxon>Pseudomonadati</taxon>
        <taxon>Rhodothermota</taxon>
        <taxon>Rhodothermia</taxon>
        <taxon>Rhodothermales</taxon>
        <taxon>Salinibacteraceae</taxon>
        <taxon>Salinibacter</taxon>
    </lineage>
</organism>
<evidence type="ECO:0000256" key="2">
    <source>
        <dbReference type="ARBA" id="ARBA00022857"/>
    </source>
</evidence>
<dbReference type="InterPro" id="IPR023210">
    <property type="entry name" value="NADP_OxRdtase_dom"/>
</dbReference>
<sequence>MCFISVVSFLDAPRTRPATPQMQSISFENGDEMPMIGLGTWKSPPGEVYEAVTTALEAGYRHVDCAPIYKNETEVGAALSDSFDAGGIRRDDVWVTSKLWNNAHHPDDVRPALEQTLSDLRLDALDLYLIHWPVALQPEVDFPESPDDFVSPEAVPLTETWAAMEALKKDGLVRHIGVSNFSVPNLQMILDAGEVRPEMNQVEMHPYLPQPELVSFAEAHNIPITAYSPLGSGDRPDAMKADDEPTLMANPTINDIADRHGVSPAQVLLQWGVARGTAVIPKSTTPAHIKDNLAAADLDLSADELETIDSLDSKYRYLAGAAWTMEGSPYTQAGLWGEEQIR</sequence>